<evidence type="ECO:0000256" key="1">
    <source>
        <dbReference type="SAM" id="MobiDB-lite"/>
    </source>
</evidence>
<dbReference type="Proteomes" id="UP001211907">
    <property type="component" value="Unassembled WGS sequence"/>
</dbReference>
<comment type="caution">
    <text evidence="2">The sequence shown here is derived from an EMBL/GenBank/DDBJ whole genome shotgun (WGS) entry which is preliminary data.</text>
</comment>
<evidence type="ECO:0000313" key="3">
    <source>
        <dbReference type="Proteomes" id="UP001211907"/>
    </source>
</evidence>
<dbReference type="EMBL" id="JADGJH010000001">
    <property type="protein sequence ID" value="KAJ3143213.1"/>
    <property type="molecule type" value="Genomic_DNA"/>
</dbReference>
<evidence type="ECO:0000313" key="2">
    <source>
        <dbReference type="EMBL" id="KAJ3143213.1"/>
    </source>
</evidence>
<organism evidence="2 3">
    <name type="scientific">Physocladia obscura</name>
    <dbReference type="NCBI Taxonomy" id="109957"/>
    <lineage>
        <taxon>Eukaryota</taxon>
        <taxon>Fungi</taxon>
        <taxon>Fungi incertae sedis</taxon>
        <taxon>Chytridiomycota</taxon>
        <taxon>Chytridiomycota incertae sedis</taxon>
        <taxon>Chytridiomycetes</taxon>
        <taxon>Chytridiales</taxon>
        <taxon>Chytriomycetaceae</taxon>
        <taxon>Physocladia</taxon>
    </lineage>
</organism>
<protein>
    <submittedName>
        <fullName evidence="2">Uncharacterized protein</fullName>
    </submittedName>
</protein>
<name>A0AAD5TCW2_9FUNG</name>
<proteinExistence type="predicted"/>
<accession>A0AAD5TCW2</accession>
<sequence>MSDFLKLINDHCQLSEGVIKLKEVVDELKLTAAVIVDLPDNARRAWPWKVSLVSFQLSLFTVTKQEAIKSYSKLFILLRSVLPENGADEQPENFFKSKESGLKLDDEIVQVVTKYTAKEDTDLKFSRDTIQKLAAKSLAIANRTHADGQSDMTELEKIIDSTECVEIGNSFNSKSSLKDSNFEIDLFLATPTMPSDRHPFSTPPKHLHTISGQEITVGVNRRISNNRTTRAAILVKTMIGEELRFLCTQDFLMVVKPCSTSGKLKIVHAPVLLKNICGREHEIYGRDLENIVEVNLDNLGLLIVQISDADDRKKFVTYLNSISGLNRTFRKVEPSFWIFNKPQGKKIPDQITAAEENTEILDTTTQEMTIATPQSPNSKKNIQQMFDCDCYPFISKGVAGWEKLSRCKFAIVADCDTLQIRIVVRIEVTHVSICGADIGYALNARPQGERDISLLLINYVTKKVTPYLIRVKNTLKRNEVIFEINKYQKILTLANYDTATPYLIRENSPKYVIQCPHLIPSNELTVDCLVTVKYNTSALLTQNILESGHARLNLKVLKSPMTDFRVIEVTTRRGTDLTRIYLNSVITKDMTVQDCRTPTCSTFKISFASKPGIEYVLDIITAQYEDADGDCIEGRQPRPLKVSGNSPVAQAVSYYLCRKIVAYDAVFGTIVESVSAHLQSGAQIHQQVVLQRHSALAAQSLLRQQAIFSSQRTQRVERRVQIPMRANPTQLHASMSSPRSIPTPSLGAPTQIPPPSPPRETKPTATRFDKGKKKVTGWVAAKVAFFNNLAAGTRTTTTTTASAQSKLCRNKQLKGKVTAFSQLTSSPSLPSPSSSSLISPVSATSYQESASLNPDHAAITAALAFAVSPTVAPAAEPVGQHAEVLSIPLRIRRSQAMPETQARLLKRILNRPELDVYKSRATVSPPTGAPADVVANWVFIPKAAKLMLARSGQFNESNVLLAKTFMESVIDFAISDIVF</sequence>
<gene>
    <name evidence="2" type="ORF">HK100_000012</name>
</gene>
<feature type="compositionally biased region" description="Polar residues" evidence="1">
    <location>
        <begin position="727"/>
        <end position="743"/>
    </location>
</feature>
<dbReference type="AlphaFoldDB" id="A0AAD5TCW2"/>
<reference evidence="2" key="1">
    <citation type="submission" date="2020-05" db="EMBL/GenBank/DDBJ databases">
        <title>Phylogenomic resolution of chytrid fungi.</title>
        <authorList>
            <person name="Stajich J.E."/>
            <person name="Amses K."/>
            <person name="Simmons R."/>
            <person name="Seto K."/>
            <person name="Myers J."/>
            <person name="Bonds A."/>
            <person name="Quandt C.A."/>
            <person name="Barry K."/>
            <person name="Liu P."/>
            <person name="Grigoriev I."/>
            <person name="Longcore J.E."/>
            <person name="James T.Y."/>
        </authorList>
    </citation>
    <scope>NUCLEOTIDE SEQUENCE</scope>
    <source>
        <strain evidence="2">JEL0513</strain>
    </source>
</reference>
<feature type="region of interest" description="Disordered" evidence="1">
    <location>
        <begin position="723"/>
        <end position="771"/>
    </location>
</feature>
<keyword evidence="3" id="KW-1185">Reference proteome</keyword>